<keyword evidence="5" id="KW-1133">Transmembrane helix</keyword>
<dbReference type="EMBL" id="BMPI01000039">
    <property type="protein sequence ID" value="GGM56827.1"/>
    <property type="molecule type" value="Genomic_DNA"/>
</dbReference>
<evidence type="ECO:0000256" key="5">
    <source>
        <dbReference type="SAM" id="Phobius"/>
    </source>
</evidence>
<dbReference type="GO" id="GO:0006508">
    <property type="term" value="P:proteolysis"/>
    <property type="evidence" value="ECO:0007669"/>
    <property type="project" value="UniProtKB-KW"/>
</dbReference>
<evidence type="ECO:0000256" key="2">
    <source>
        <dbReference type="ARBA" id="ARBA00022670"/>
    </source>
</evidence>
<keyword evidence="8" id="KW-1185">Reference proteome</keyword>
<dbReference type="InterPro" id="IPR001478">
    <property type="entry name" value="PDZ"/>
</dbReference>
<evidence type="ECO:0000256" key="4">
    <source>
        <dbReference type="SAM" id="MobiDB-lite"/>
    </source>
</evidence>
<evidence type="ECO:0000256" key="1">
    <source>
        <dbReference type="ARBA" id="ARBA00010541"/>
    </source>
</evidence>
<accession>A0A917U482</accession>
<dbReference type="Proteomes" id="UP000642070">
    <property type="component" value="Unassembled WGS sequence"/>
</dbReference>
<organism evidence="7 8">
    <name type="scientific">Dactylosporangium sucinum</name>
    <dbReference type="NCBI Taxonomy" id="1424081"/>
    <lineage>
        <taxon>Bacteria</taxon>
        <taxon>Bacillati</taxon>
        <taxon>Actinomycetota</taxon>
        <taxon>Actinomycetes</taxon>
        <taxon>Micromonosporales</taxon>
        <taxon>Micromonosporaceae</taxon>
        <taxon>Dactylosporangium</taxon>
    </lineage>
</organism>
<dbReference type="Pfam" id="PF13365">
    <property type="entry name" value="Trypsin_2"/>
    <property type="match status" value="1"/>
</dbReference>
<keyword evidence="5" id="KW-0812">Transmembrane</keyword>
<comment type="caution">
    <text evidence="7">The sequence shown here is derived from an EMBL/GenBank/DDBJ whole genome shotgun (WGS) entry which is preliminary data.</text>
</comment>
<dbReference type="InterPro" id="IPR051201">
    <property type="entry name" value="Chloro_Bact_Ser_Proteases"/>
</dbReference>
<dbReference type="Pfam" id="PF13180">
    <property type="entry name" value="PDZ_2"/>
    <property type="match status" value="1"/>
</dbReference>
<feature type="region of interest" description="Disordered" evidence="4">
    <location>
        <begin position="1"/>
        <end position="63"/>
    </location>
</feature>
<dbReference type="SUPFAM" id="SSF50156">
    <property type="entry name" value="PDZ domain-like"/>
    <property type="match status" value="1"/>
</dbReference>
<reference evidence="7" key="2">
    <citation type="submission" date="2020-09" db="EMBL/GenBank/DDBJ databases">
        <authorList>
            <person name="Sun Q."/>
            <person name="Ohkuma M."/>
        </authorList>
    </citation>
    <scope>NUCLEOTIDE SEQUENCE</scope>
    <source>
        <strain evidence="7">JCM 19831</strain>
    </source>
</reference>
<keyword evidence="3" id="KW-0378">Hydrolase</keyword>
<feature type="transmembrane region" description="Helical" evidence="5">
    <location>
        <begin position="92"/>
        <end position="120"/>
    </location>
</feature>
<dbReference type="InterPro" id="IPR036034">
    <property type="entry name" value="PDZ_sf"/>
</dbReference>
<keyword evidence="2 7" id="KW-0645">Protease</keyword>
<feature type="compositionally biased region" description="Low complexity" evidence="4">
    <location>
        <begin position="34"/>
        <end position="44"/>
    </location>
</feature>
<reference evidence="7" key="1">
    <citation type="journal article" date="2014" name="Int. J. Syst. Evol. Microbiol.">
        <title>Complete genome sequence of Corynebacterium casei LMG S-19264T (=DSM 44701T), isolated from a smear-ripened cheese.</title>
        <authorList>
            <consortium name="US DOE Joint Genome Institute (JGI-PGF)"/>
            <person name="Walter F."/>
            <person name="Albersmeier A."/>
            <person name="Kalinowski J."/>
            <person name="Ruckert C."/>
        </authorList>
    </citation>
    <scope>NUCLEOTIDE SEQUENCE</scope>
    <source>
        <strain evidence="7">JCM 19831</strain>
    </source>
</reference>
<proteinExistence type="inferred from homology"/>
<dbReference type="InterPro" id="IPR001940">
    <property type="entry name" value="Peptidase_S1C"/>
</dbReference>
<dbReference type="AlphaFoldDB" id="A0A917U482"/>
<dbReference type="PRINTS" id="PR00834">
    <property type="entry name" value="PROTEASES2C"/>
</dbReference>
<dbReference type="Gene3D" id="2.30.42.10">
    <property type="match status" value="1"/>
</dbReference>
<dbReference type="SUPFAM" id="SSF50494">
    <property type="entry name" value="Trypsin-like serine proteases"/>
    <property type="match status" value="1"/>
</dbReference>
<gene>
    <name evidence="7" type="ORF">GCM10007977_068220</name>
</gene>
<evidence type="ECO:0000313" key="8">
    <source>
        <dbReference type="Proteomes" id="UP000642070"/>
    </source>
</evidence>
<dbReference type="InterPro" id="IPR043504">
    <property type="entry name" value="Peptidase_S1_PA_chymotrypsin"/>
</dbReference>
<evidence type="ECO:0000256" key="3">
    <source>
        <dbReference type="ARBA" id="ARBA00022801"/>
    </source>
</evidence>
<dbReference type="InterPro" id="IPR009003">
    <property type="entry name" value="Peptidase_S1_PA"/>
</dbReference>
<evidence type="ECO:0000313" key="7">
    <source>
        <dbReference type="EMBL" id="GGM56827.1"/>
    </source>
</evidence>
<dbReference type="Gene3D" id="2.40.10.10">
    <property type="entry name" value="Trypsin-like serine proteases"/>
    <property type="match status" value="2"/>
</dbReference>
<dbReference type="GO" id="GO:0004252">
    <property type="term" value="F:serine-type endopeptidase activity"/>
    <property type="evidence" value="ECO:0007669"/>
    <property type="project" value="InterPro"/>
</dbReference>
<name>A0A917U482_9ACTN</name>
<evidence type="ECO:0000259" key="6">
    <source>
        <dbReference type="PROSITE" id="PS50106"/>
    </source>
</evidence>
<sequence>MLDAKRTEEPIVTDGSAWRQPGHGAAPSPGGWATPTQGRPQTQPQPAPDSWWSDALADPWRDPDAPVVVVKTPQDDIPPLEKPPAPGPGPRLGLGLVLVVSIVTALLAGALGGTLGYVFAVGGGGGLGGTQLGSDPPLNGRPPDSVAALAKKVLPSVVTISIRVGSGMSLGSGFVVSNDGHVITNNHVVEGGTGNATVRFSDATVASAKVVGGDDESDVAVLKIDTAGLPEGKLVPVEFGDSDQVQVGDPVVAVGAPLGLTSTLTYGVVSYLDRPIRTSEGGTARYYSAIQTDAAVNQGNSGGPLFNGAGRVVGINSVIGTLSEDQSTAGNVGLAFAIPINHAKRIATDIINTGKARRTVMGVQPDPSYRNPVGGARLASVEAGGPAAAAGLKSGDVILTVNGKPVEEFWDLTALVRKYAPGDTVEIQYLRGTTREKTSVTLVADAK</sequence>
<dbReference type="PANTHER" id="PTHR43343:SF3">
    <property type="entry name" value="PROTEASE DO-LIKE 8, CHLOROPLASTIC"/>
    <property type="match status" value="1"/>
</dbReference>
<keyword evidence="5" id="KW-0472">Membrane</keyword>
<comment type="similarity">
    <text evidence="1">Belongs to the peptidase S1C family.</text>
</comment>
<dbReference type="PANTHER" id="PTHR43343">
    <property type="entry name" value="PEPTIDASE S12"/>
    <property type="match status" value="1"/>
</dbReference>
<dbReference type="SMART" id="SM00228">
    <property type="entry name" value="PDZ"/>
    <property type="match status" value="1"/>
</dbReference>
<protein>
    <submittedName>
        <fullName evidence="7">Protease</fullName>
    </submittedName>
</protein>
<dbReference type="PROSITE" id="PS50106">
    <property type="entry name" value="PDZ"/>
    <property type="match status" value="1"/>
</dbReference>
<feature type="domain" description="PDZ" evidence="6">
    <location>
        <begin position="350"/>
        <end position="407"/>
    </location>
</feature>